<dbReference type="RefSeq" id="WP_100900454.1">
    <property type="nucleotide sequence ID" value="NZ_CAWNNC010000001.1"/>
</dbReference>
<keyword evidence="2" id="KW-1185">Reference proteome</keyword>
<evidence type="ECO:0000313" key="1">
    <source>
        <dbReference type="EMBL" id="AUB39439.1"/>
    </source>
</evidence>
<sequence length="487" mass="55334">MNQVFMKNSLGAKQIAEEVAERAQRFVPAYKRFLESQGFKSGETFEQLPQLDKKSYALAYPFEELLGDDYEECFTIFRSSGSSGQSFYWPQLKSDSRSSSAGMRTLLEAVFAVHQKKTLAIMGLNLGAWIGGELFSWSLKNMAINAPYPFYVFSPGSHHEEIIEMVYKMNPFVDQIILFIVPSAIAHLHLKASQLNKSLPYEKLKYIVTGEPFPESLRISLQKRAGIEEKMPFMFSLYGSADTGGLGMEFLATIAVRKILYRNSALASSLGIESPIPHFFHFLATNTFLESVDGHLCVTRWQGIPLVRYILYDRVALYNWKEFKQALLTSPYLDLEDQAWVKLISDSSDDLPDLLAVSGRSDSCLILGGANLTEYMLDAAVKCEELDEILTGLYRARIVEEADIQYLAFDLETRQDVESDAVTLDRVYYSLVRTLGQLEPYFLEAWKNFYSGWDNDSSKRILRVNFIPWPGLSHATEEIIKQRGIVQ</sequence>
<dbReference type="EMBL" id="CP024785">
    <property type="protein sequence ID" value="AUB39439.1"/>
    <property type="molecule type" value="Genomic_DNA"/>
</dbReference>
<name>A0A2K8SVD9_9NOSO</name>
<gene>
    <name evidence="1" type="ORF">COO91_05433</name>
</gene>
<accession>A0A2K8SVD9</accession>
<dbReference type="AlphaFoldDB" id="A0A2K8SVD9"/>
<dbReference type="Proteomes" id="UP000232003">
    <property type="component" value="Chromosome"/>
</dbReference>
<dbReference type="GO" id="GO:0016874">
    <property type="term" value="F:ligase activity"/>
    <property type="evidence" value="ECO:0007669"/>
    <property type="project" value="UniProtKB-KW"/>
</dbReference>
<keyword evidence="1" id="KW-0436">Ligase</keyword>
<dbReference type="OrthoDB" id="568480at2"/>
<dbReference type="PANTHER" id="PTHR43845:SF1">
    <property type="entry name" value="BLR5969 PROTEIN"/>
    <property type="match status" value="1"/>
</dbReference>
<dbReference type="InterPro" id="IPR042099">
    <property type="entry name" value="ANL_N_sf"/>
</dbReference>
<dbReference type="PANTHER" id="PTHR43845">
    <property type="entry name" value="BLR5969 PROTEIN"/>
    <property type="match status" value="1"/>
</dbReference>
<dbReference type="Gene3D" id="3.40.50.12780">
    <property type="entry name" value="N-terminal domain of ligase-like"/>
    <property type="match status" value="1"/>
</dbReference>
<organism evidence="1 2">
    <name type="scientific">Nostoc flagelliforme CCNUN1</name>
    <dbReference type="NCBI Taxonomy" id="2038116"/>
    <lineage>
        <taxon>Bacteria</taxon>
        <taxon>Bacillati</taxon>
        <taxon>Cyanobacteriota</taxon>
        <taxon>Cyanophyceae</taxon>
        <taxon>Nostocales</taxon>
        <taxon>Nostocaceae</taxon>
        <taxon>Nostoc</taxon>
    </lineage>
</organism>
<protein>
    <submittedName>
        <fullName evidence="1">PaaK, phenylacetate-CoA ligase</fullName>
    </submittedName>
</protein>
<reference evidence="1 2" key="1">
    <citation type="submission" date="2017-11" db="EMBL/GenBank/DDBJ databases">
        <title>Complete genome of a free-living desiccation-tolerant cyanobacterium and its photosynthetic adaptation to extreme terrestrial habitat.</title>
        <authorList>
            <person name="Shang J."/>
        </authorList>
    </citation>
    <scope>NUCLEOTIDE SEQUENCE [LARGE SCALE GENOMIC DNA]</scope>
    <source>
        <strain evidence="1 2">CCNUN1</strain>
    </source>
</reference>
<proteinExistence type="predicted"/>
<evidence type="ECO:0000313" key="2">
    <source>
        <dbReference type="Proteomes" id="UP000232003"/>
    </source>
</evidence>
<dbReference type="KEGG" id="nfl:COO91_05433"/>